<keyword evidence="2" id="KW-0472">Membrane</keyword>
<feature type="compositionally biased region" description="Basic and acidic residues" evidence="1">
    <location>
        <begin position="180"/>
        <end position="208"/>
    </location>
</feature>
<dbReference type="PANTHER" id="PTHR36339">
    <property type="entry name" value="F23A5.5"/>
    <property type="match status" value="1"/>
</dbReference>
<dbReference type="PANTHER" id="PTHR36339:SF2">
    <property type="entry name" value="F23A5.5"/>
    <property type="match status" value="1"/>
</dbReference>
<proteinExistence type="predicted"/>
<comment type="caution">
    <text evidence="3">The sequence shown here is derived from an EMBL/GenBank/DDBJ whole genome shotgun (WGS) entry which is preliminary data.</text>
</comment>
<keyword evidence="2" id="KW-0812">Transmembrane</keyword>
<evidence type="ECO:0000313" key="3">
    <source>
        <dbReference type="EMBL" id="CAD6207165.1"/>
    </source>
</evidence>
<accession>A0A811MN13</accession>
<feature type="region of interest" description="Disordered" evidence="1">
    <location>
        <begin position="180"/>
        <end position="235"/>
    </location>
</feature>
<dbReference type="OrthoDB" id="2021107at2759"/>
<name>A0A811MN13_9POAL</name>
<dbReference type="EMBL" id="CAJGYO010000001">
    <property type="protein sequence ID" value="CAD6207165.1"/>
    <property type="molecule type" value="Genomic_DNA"/>
</dbReference>
<feature type="region of interest" description="Disordered" evidence="1">
    <location>
        <begin position="125"/>
        <end position="152"/>
    </location>
</feature>
<sequence>MLPALRPRRQLLVASLRRLLCTPSSSGTGESDLPVDAAAMAAAAAKAREEAAARARAEAYKQVQNFDWSSGADWKAAANILFTVPPKRKEFGLDFHLVQLFFACMPSLAVYLVAQYARREIKRMEGEAEEKRKKDEELEKQKQLEEESAKEDADSKLSKVLDRLDTLEVVVKEIVDDKRKLSSPDLPTKEEVAKKDKASPGKASDSKNDSQPVTVKSKDISCAANAPANTAKPNIRGICDKALPVESES</sequence>
<gene>
    <name evidence="3" type="ORF">NCGR_LOCUS4765</name>
</gene>
<keyword evidence="4" id="KW-1185">Reference proteome</keyword>
<dbReference type="AlphaFoldDB" id="A0A811MN13"/>
<protein>
    <submittedName>
        <fullName evidence="3">Uncharacterized protein</fullName>
    </submittedName>
</protein>
<feature type="transmembrane region" description="Helical" evidence="2">
    <location>
        <begin position="95"/>
        <end position="114"/>
    </location>
</feature>
<evidence type="ECO:0000313" key="4">
    <source>
        <dbReference type="Proteomes" id="UP000604825"/>
    </source>
</evidence>
<reference evidence="3" key="1">
    <citation type="submission" date="2020-10" db="EMBL/GenBank/DDBJ databases">
        <authorList>
            <person name="Han B."/>
            <person name="Lu T."/>
            <person name="Zhao Q."/>
            <person name="Huang X."/>
            <person name="Zhao Y."/>
        </authorList>
    </citation>
    <scope>NUCLEOTIDE SEQUENCE</scope>
</reference>
<keyword evidence="2" id="KW-1133">Transmembrane helix</keyword>
<feature type="compositionally biased region" description="Low complexity" evidence="1">
    <location>
        <begin position="223"/>
        <end position="234"/>
    </location>
</feature>
<organism evidence="3 4">
    <name type="scientific">Miscanthus lutarioriparius</name>
    <dbReference type="NCBI Taxonomy" id="422564"/>
    <lineage>
        <taxon>Eukaryota</taxon>
        <taxon>Viridiplantae</taxon>
        <taxon>Streptophyta</taxon>
        <taxon>Embryophyta</taxon>
        <taxon>Tracheophyta</taxon>
        <taxon>Spermatophyta</taxon>
        <taxon>Magnoliopsida</taxon>
        <taxon>Liliopsida</taxon>
        <taxon>Poales</taxon>
        <taxon>Poaceae</taxon>
        <taxon>PACMAD clade</taxon>
        <taxon>Panicoideae</taxon>
        <taxon>Andropogonodae</taxon>
        <taxon>Andropogoneae</taxon>
        <taxon>Saccharinae</taxon>
        <taxon>Miscanthus</taxon>
    </lineage>
</organism>
<dbReference type="Proteomes" id="UP000604825">
    <property type="component" value="Unassembled WGS sequence"/>
</dbReference>
<evidence type="ECO:0000256" key="1">
    <source>
        <dbReference type="SAM" id="MobiDB-lite"/>
    </source>
</evidence>
<evidence type="ECO:0000256" key="2">
    <source>
        <dbReference type="SAM" id="Phobius"/>
    </source>
</evidence>